<feature type="non-terminal residue" evidence="2">
    <location>
        <position position="261"/>
    </location>
</feature>
<dbReference type="AlphaFoldDB" id="A0A6J4PXK3"/>
<protein>
    <submittedName>
        <fullName evidence="2">Uncharacterized protein</fullName>
    </submittedName>
</protein>
<proteinExistence type="predicted"/>
<sequence length="261" mass="30318">MGYPVKNVLHLVERRQADLDRHPLFAWMERDDAPLPDPLLILPPMTTFTMGFRDVNKWVFRYQDPTDDLQRGINIHSFEDQTHSRLFLQDWRRLGLDERLGWRASDTLWWMFRADINEVARRHGVYFQSMAVADGGDPLLRFAQSEMMEALGAVFFRHVAKIAIRYTEQTGIELPYLGPFHQVLESGHMDCEELFVEQRLDDRRLTRALDLADTIYEIFDAQLDMWLEYAKAHVDTGVPPRPPAGVPPRHLAARPGPGPRV</sequence>
<gene>
    <name evidence="2" type="ORF">AVDCRST_MAG66-3147</name>
</gene>
<dbReference type="Gene3D" id="1.20.910.10">
    <property type="entry name" value="Heme oxygenase-like"/>
    <property type="match status" value="1"/>
</dbReference>
<evidence type="ECO:0000256" key="1">
    <source>
        <dbReference type="SAM" id="MobiDB-lite"/>
    </source>
</evidence>
<reference evidence="2" key="1">
    <citation type="submission" date="2020-02" db="EMBL/GenBank/DDBJ databases">
        <authorList>
            <person name="Meier V. D."/>
        </authorList>
    </citation>
    <scope>NUCLEOTIDE SEQUENCE</scope>
    <source>
        <strain evidence="2">AVDCRST_MAG66</strain>
    </source>
</reference>
<dbReference type="EMBL" id="CADCUS010000455">
    <property type="protein sequence ID" value="CAA9428675.1"/>
    <property type="molecule type" value="Genomic_DNA"/>
</dbReference>
<accession>A0A6J4PXK3</accession>
<name>A0A6J4PXK3_9PSEU</name>
<dbReference type="InterPro" id="IPR016084">
    <property type="entry name" value="Haem_Oase-like_multi-hlx"/>
</dbReference>
<organism evidence="2">
    <name type="scientific">uncultured Pseudonocardia sp</name>
    <dbReference type="NCBI Taxonomy" id="211455"/>
    <lineage>
        <taxon>Bacteria</taxon>
        <taxon>Bacillati</taxon>
        <taxon>Actinomycetota</taxon>
        <taxon>Actinomycetes</taxon>
        <taxon>Pseudonocardiales</taxon>
        <taxon>Pseudonocardiaceae</taxon>
        <taxon>Pseudonocardia</taxon>
        <taxon>environmental samples</taxon>
    </lineage>
</organism>
<feature type="region of interest" description="Disordered" evidence="1">
    <location>
        <begin position="238"/>
        <end position="261"/>
    </location>
</feature>
<evidence type="ECO:0000313" key="2">
    <source>
        <dbReference type="EMBL" id="CAA9428675.1"/>
    </source>
</evidence>